<dbReference type="GO" id="GO:0090110">
    <property type="term" value="P:COPII-coated vesicle cargo loading"/>
    <property type="evidence" value="ECO:0007669"/>
    <property type="project" value="TreeGrafter"/>
</dbReference>
<dbReference type="EMBL" id="BDGG01000004">
    <property type="protein sequence ID" value="GAU97813.1"/>
    <property type="molecule type" value="Genomic_DNA"/>
</dbReference>
<dbReference type="OrthoDB" id="542917at2759"/>
<comment type="caution">
    <text evidence="11">The sequence shown here is derived from an EMBL/GenBank/DDBJ whole genome shotgun (WGS) entry which is preliminary data.</text>
</comment>
<dbReference type="STRING" id="947166.A0A1D1VFY2"/>
<dbReference type="Proteomes" id="UP000186922">
    <property type="component" value="Unassembled WGS sequence"/>
</dbReference>
<feature type="compositionally biased region" description="Polar residues" evidence="10">
    <location>
        <begin position="933"/>
        <end position="950"/>
    </location>
</feature>
<feature type="region of interest" description="Disordered" evidence="10">
    <location>
        <begin position="830"/>
        <end position="962"/>
    </location>
</feature>
<dbReference type="GO" id="GO:0015031">
    <property type="term" value="P:protein transport"/>
    <property type="evidence" value="ECO:0007669"/>
    <property type="project" value="UniProtKB-KW"/>
</dbReference>
<feature type="region of interest" description="Disordered" evidence="10">
    <location>
        <begin position="1024"/>
        <end position="1049"/>
    </location>
</feature>
<keyword evidence="8" id="KW-0653">Protein transport</keyword>
<evidence type="ECO:0000256" key="10">
    <source>
        <dbReference type="SAM" id="MobiDB-lite"/>
    </source>
</evidence>
<keyword evidence="6" id="KW-0256">Endoplasmic reticulum</keyword>
<keyword evidence="4 9" id="KW-0853">WD repeat</keyword>
<comment type="subcellular location">
    <subcellularLocation>
        <location evidence="1">Endoplasmic reticulum</location>
    </subcellularLocation>
</comment>
<dbReference type="Gene3D" id="1.25.40.1030">
    <property type="match status" value="1"/>
</dbReference>
<gene>
    <name evidence="11" type="primary">RvY_09044-1</name>
    <name evidence="11" type="synonym">RvY_09044.1</name>
    <name evidence="11" type="ORF">RvY_09044</name>
</gene>
<proteinExistence type="inferred from homology"/>
<dbReference type="GO" id="GO:0030127">
    <property type="term" value="C:COPII vesicle coat"/>
    <property type="evidence" value="ECO:0007669"/>
    <property type="project" value="TreeGrafter"/>
</dbReference>
<dbReference type="InterPro" id="IPR040251">
    <property type="entry name" value="SEC31-like"/>
</dbReference>
<protein>
    <submittedName>
        <fullName evidence="11">Uncharacterized protein</fullName>
    </submittedName>
</protein>
<dbReference type="GO" id="GO:0007029">
    <property type="term" value="P:endoplasmic reticulum organization"/>
    <property type="evidence" value="ECO:0007669"/>
    <property type="project" value="TreeGrafter"/>
</dbReference>
<feature type="compositionally biased region" description="Polar residues" evidence="10">
    <location>
        <begin position="1024"/>
        <end position="1043"/>
    </location>
</feature>
<feature type="repeat" description="WD" evidence="9">
    <location>
        <begin position="119"/>
        <end position="161"/>
    </location>
</feature>
<dbReference type="PROSITE" id="PS50294">
    <property type="entry name" value="WD_REPEATS_REGION"/>
    <property type="match status" value="1"/>
</dbReference>
<dbReference type="PROSITE" id="PS50082">
    <property type="entry name" value="WD_REPEATS_2"/>
    <property type="match status" value="2"/>
</dbReference>
<evidence type="ECO:0000313" key="11">
    <source>
        <dbReference type="EMBL" id="GAU97813.1"/>
    </source>
</evidence>
<dbReference type="Gene3D" id="2.130.10.10">
    <property type="entry name" value="YVTN repeat-like/Quinoprotein amine dehydrogenase"/>
    <property type="match status" value="1"/>
</dbReference>
<dbReference type="SUPFAM" id="SSF50978">
    <property type="entry name" value="WD40 repeat-like"/>
    <property type="match status" value="1"/>
</dbReference>
<evidence type="ECO:0000256" key="6">
    <source>
        <dbReference type="ARBA" id="ARBA00022824"/>
    </source>
</evidence>
<evidence type="ECO:0000256" key="4">
    <source>
        <dbReference type="ARBA" id="ARBA00022574"/>
    </source>
</evidence>
<name>A0A1D1VFY2_RAMVA</name>
<dbReference type="GO" id="GO:0005198">
    <property type="term" value="F:structural molecule activity"/>
    <property type="evidence" value="ECO:0007669"/>
    <property type="project" value="TreeGrafter"/>
</dbReference>
<dbReference type="PROSITE" id="PS00678">
    <property type="entry name" value="WD_REPEATS_1"/>
    <property type="match status" value="1"/>
</dbReference>
<evidence type="ECO:0000256" key="2">
    <source>
        <dbReference type="ARBA" id="ARBA00009358"/>
    </source>
</evidence>
<comment type="similarity">
    <text evidence="2">Belongs to the WD repeat SEC31 family.</text>
</comment>
<keyword evidence="7" id="KW-0931">ER-Golgi transport</keyword>
<dbReference type="SMART" id="SM00320">
    <property type="entry name" value="WD40"/>
    <property type="match status" value="5"/>
</dbReference>
<feature type="region of interest" description="Disordered" evidence="10">
    <location>
        <begin position="743"/>
        <end position="770"/>
    </location>
</feature>
<evidence type="ECO:0000313" key="12">
    <source>
        <dbReference type="Proteomes" id="UP000186922"/>
    </source>
</evidence>
<accession>A0A1D1VFY2</accession>
<organism evidence="11 12">
    <name type="scientific">Ramazzottius varieornatus</name>
    <name type="common">Water bear</name>
    <name type="synonym">Tardigrade</name>
    <dbReference type="NCBI Taxonomy" id="947166"/>
    <lineage>
        <taxon>Eukaryota</taxon>
        <taxon>Metazoa</taxon>
        <taxon>Ecdysozoa</taxon>
        <taxon>Tardigrada</taxon>
        <taxon>Eutardigrada</taxon>
        <taxon>Parachela</taxon>
        <taxon>Hypsibioidea</taxon>
        <taxon>Ramazzottiidae</taxon>
        <taxon>Ramazzottius</taxon>
    </lineage>
</organism>
<dbReference type="Pfam" id="PF00400">
    <property type="entry name" value="WD40"/>
    <property type="match status" value="1"/>
</dbReference>
<evidence type="ECO:0000256" key="3">
    <source>
        <dbReference type="ARBA" id="ARBA00022448"/>
    </source>
</evidence>
<dbReference type="InterPro" id="IPR015943">
    <property type="entry name" value="WD40/YVTN_repeat-like_dom_sf"/>
</dbReference>
<keyword evidence="3" id="KW-0813">Transport</keyword>
<dbReference type="InterPro" id="IPR001680">
    <property type="entry name" value="WD40_rpt"/>
</dbReference>
<dbReference type="Gene3D" id="1.20.940.10">
    <property type="entry name" value="Functional domain of the splicing factor Prp18"/>
    <property type="match status" value="1"/>
</dbReference>
<evidence type="ECO:0000256" key="5">
    <source>
        <dbReference type="ARBA" id="ARBA00022737"/>
    </source>
</evidence>
<feature type="compositionally biased region" description="Polar residues" evidence="10">
    <location>
        <begin position="833"/>
        <end position="848"/>
    </location>
</feature>
<evidence type="ECO:0000256" key="1">
    <source>
        <dbReference type="ARBA" id="ARBA00004240"/>
    </source>
</evidence>
<feature type="compositionally biased region" description="Polar residues" evidence="10">
    <location>
        <begin position="899"/>
        <end position="908"/>
    </location>
</feature>
<dbReference type="PANTHER" id="PTHR13923">
    <property type="entry name" value="SEC31-RELATED PROTEIN"/>
    <property type="match status" value="1"/>
</dbReference>
<keyword evidence="12" id="KW-1185">Reference proteome</keyword>
<feature type="repeat" description="WD" evidence="9">
    <location>
        <begin position="255"/>
        <end position="297"/>
    </location>
</feature>
<sequence length="1160" mass="124838">MAVSTIHRTASVAWSPLNHNTVLLAAGTAAHQVDASFSTSSSLEIFEFNPGHLQADLPLRGSVTCKERVYKLVWSPHSSADDNTSHGGILIAGIENGVVLYSADAVLSQNQSAAEIKRLQSHTGAVHALDLSSLMPNLVASGSSESEINIYDLNRADVIPSGPKSYPLDEVTSVSWNRKIGHIYASSFSNRCVLWDLRKGDSIMKLQDSSTRTRYRAIEWNPDIATQLALASDDDHYPCVQIWDLRNASSALKTLEGHTRGILSVGWCPHDSSFLISAAKDGLVYGWNVAEEQRPEVVYALPQSKGWPFEVSWSPRIPSVFAVSSSDNQVKICDILGGAVQPDKANTAAPSNLEESFPGMQIGLSFQNATPQPSRTSQNIRKAPKWLRRPGALSFSLDGKLVRSFSEQEVAGLELSSVSSSKDRQFVEDAYFLDQCLGQDTLLQYCELQAEHCSTDQQKLEWEYVKAFYDSDPLFTAKRLLGMVISASSSTDPDSRSSSANLNGATGVANGLLRIPKGNDAEGAVANALVLGDVTAAVNLCLTGGREAEGLCLSLIGSEAAISPSFVNAREIFFASRGADLSKIIHSLLRQDAQSLLNLADSTQWREIALLFANYFPPAHFRPLIYQLSQTVESSSDRTLCAILSGNLETLAAICLETISSTSPSSSLFASLHHAVQKVLVLSRGVFGRQPAFFGKNSVRLLTEYCLHLAAHGESALALRFANLDSSNSLLWLKKQLQSTLPPASHRPLSNKLSHPSVPSPFEKRPNLVPTPAQNQYGNSYGGMQPTYNSAFPALKPVPQASGSYPGVVPPPIQNTATQPTFYQPLGPPPSPMSAQAFQNPHLPTSFPSYPPRSPSTNLAGSMHNRPEYQQGPPASPFVPSTAAVAPPPPTSGQYYDPTVQSTATAQPGFQDISPRVPSYQYQKPATGWNDPPSLSSLQNRRSTLSQDSPSAVAPAPISQPFPQLAAGTPIPIGTAIIGPPPPTANSDPSLVRQHSGVMANMMPNGTIPAYQHNGTTLSFPPLHSSATSNEVSSMSSPVQQTPAAEKPPIPSEYLPLSEGFAALFERTKARVSAQMDSYSMRRVEDVSKKLENLNDCLRHGKLSSTSLSGLSQTLQCVQNGDYGTGLQCHAALTTQCSFLEVGSFLPAIKILLQLAQRYG</sequence>
<evidence type="ECO:0000256" key="7">
    <source>
        <dbReference type="ARBA" id="ARBA00022892"/>
    </source>
</evidence>
<dbReference type="PANTHER" id="PTHR13923:SF11">
    <property type="entry name" value="SECRETORY 31, ISOFORM D"/>
    <property type="match status" value="1"/>
</dbReference>
<dbReference type="InterPro" id="IPR036322">
    <property type="entry name" value="WD40_repeat_dom_sf"/>
</dbReference>
<keyword evidence="5" id="KW-0677">Repeat</keyword>
<evidence type="ECO:0000256" key="9">
    <source>
        <dbReference type="PROSITE-ProRule" id="PRU00221"/>
    </source>
</evidence>
<reference evidence="11 12" key="1">
    <citation type="journal article" date="2016" name="Nat. Commun.">
        <title>Extremotolerant tardigrade genome and improved radiotolerance of human cultured cells by tardigrade-unique protein.</title>
        <authorList>
            <person name="Hashimoto T."/>
            <person name="Horikawa D.D."/>
            <person name="Saito Y."/>
            <person name="Kuwahara H."/>
            <person name="Kozuka-Hata H."/>
            <person name="Shin-I T."/>
            <person name="Minakuchi Y."/>
            <person name="Ohishi K."/>
            <person name="Motoyama A."/>
            <person name="Aizu T."/>
            <person name="Enomoto A."/>
            <person name="Kondo K."/>
            <person name="Tanaka S."/>
            <person name="Hara Y."/>
            <person name="Koshikawa S."/>
            <person name="Sagara H."/>
            <person name="Miura T."/>
            <person name="Yokobori S."/>
            <person name="Miyagawa K."/>
            <person name="Suzuki Y."/>
            <person name="Kubo T."/>
            <person name="Oyama M."/>
            <person name="Kohara Y."/>
            <person name="Fujiyama A."/>
            <person name="Arakawa K."/>
            <person name="Katayama T."/>
            <person name="Toyoda A."/>
            <person name="Kunieda T."/>
        </authorList>
    </citation>
    <scope>NUCLEOTIDE SEQUENCE [LARGE SCALE GENOMIC DNA]</scope>
    <source>
        <strain evidence="11 12">YOKOZUNA-1</strain>
    </source>
</reference>
<dbReference type="AlphaFoldDB" id="A0A1D1VFY2"/>
<dbReference type="GO" id="GO:0070971">
    <property type="term" value="C:endoplasmic reticulum exit site"/>
    <property type="evidence" value="ECO:0007669"/>
    <property type="project" value="TreeGrafter"/>
</dbReference>
<dbReference type="InterPro" id="IPR019775">
    <property type="entry name" value="WD40_repeat_CS"/>
</dbReference>
<evidence type="ECO:0000256" key="8">
    <source>
        <dbReference type="ARBA" id="ARBA00022927"/>
    </source>
</evidence>